<dbReference type="PANTHER" id="PTHR46193:SF10">
    <property type="entry name" value="6-PHOSPHOGLUCONATE PHOSPHATASE"/>
    <property type="match status" value="1"/>
</dbReference>
<keyword evidence="5" id="KW-0378">Hydrolase</keyword>
<evidence type="ECO:0000313" key="5">
    <source>
        <dbReference type="EMBL" id="MFB0836201.1"/>
    </source>
</evidence>
<dbReference type="InterPro" id="IPR023214">
    <property type="entry name" value="HAD_sf"/>
</dbReference>
<dbReference type="InterPro" id="IPR051600">
    <property type="entry name" value="Beta-PGM-like"/>
</dbReference>
<evidence type="ECO:0000256" key="3">
    <source>
        <dbReference type="ARBA" id="ARBA00022723"/>
    </source>
</evidence>
<keyword evidence="6" id="KW-1185">Reference proteome</keyword>
<dbReference type="NCBIfam" id="TIGR01509">
    <property type="entry name" value="HAD-SF-IA-v3"/>
    <property type="match status" value="1"/>
</dbReference>
<dbReference type="Gene3D" id="3.40.50.1000">
    <property type="entry name" value="HAD superfamily/HAD-like"/>
    <property type="match status" value="1"/>
</dbReference>
<dbReference type="GO" id="GO:0016787">
    <property type="term" value="F:hydrolase activity"/>
    <property type="evidence" value="ECO:0007669"/>
    <property type="project" value="UniProtKB-KW"/>
</dbReference>
<reference evidence="5 6" key="1">
    <citation type="submission" date="2024-09" db="EMBL/GenBank/DDBJ databases">
        <authorList>
            <person name="Salinas-Garcia M.A."/>
            <person name="Prieme A."/>
        </authorList>
    </citation>
    <scope>NUCLEOTIDE SEQUENCE [LARGE SCALE GENOMIC DNA]</scope>
    <source>
        <strain evidence="5 6">DSM 21081</strain>
    </source>
</reference>
<comment type="cofactor">
    <cofactor evidence="1">
        <name>Mg(2+)</name>
        <dbReference type="ChEBI" id="CHEBI:18420"/>
    </cofactor>
</comment>
<name>A0ABV4UTF6_9MICC</name>
<dbReference type="InterPro" id="IPR006439">
    <property type="entry name" value="HAD-SF_hydro_IA"/>
</dbReference>
<dbReference type="Gene3D" id="1.10.150.240">
    <property type="entry name" value="Putative phosphatase, domain 2"/>
    <property type="match status" value="1"/>
</dbReference>
<dbReference type="InterPro" id="IPR023198">
    <property type="entry name" value="PGP-like_dom2"/>
</dbReference>
<dbReference type="SUPFAM" id="SSF56784">
    <property type="entry name" value="HAD-like"/>
    <property type="match status" value="1"/>
</dbReference>
<protein>
    <submittedName>
        <fullName evidence="5">HAD family hydrolase</fullName>
    </submittedName>
</protein>
<evidence type="ECO:0000256" key="1">
    <source>
        <dbReference type="ARBA" id="ARBA00001946"/>
    </source>
</evidence>
<keyword evidence="3" id="KW-0479">Metal-binding</keyword>
<accession>A0ABV4UTF6</accession>
<dbReference type="SFLD" id="SFLDG01135">
    <property type="entry name" value="C1.5.6:_HAD__Beta-PGM__Phospha"/>
    <property type="match status" value="1"/>
</dbReference>
<gene>
    <name evidence="5" type="ORF">ACETWP_16550</name>
</gene>
<evidence type="ECO:0000313" key="6">
    <source>
        <dbReference type="Proteomes" id="UP001575652"/>
    </source>
</evidence>
<organism evidence="5 6">
    <name type="scientific">Arthrobacter halodurans</name>
    <dbReference type="NCBI Taxonomy" id="516699"/>
    <lineage>
        <taxon>Bacteria</taxon>
        <taxon>Bacillati</taxon>
        <taxon>Actinomycetota</taxon>
        <taxon>Actinomycetes</taxon>
        <taxon>Micrococcales</taxon>
        <taxon>Micrococcaceae</taxon>
        <taxon>Arthrobacter</taxon>
    </lineage>
</organism>
<dbReference type="SFLD" id="SFLDG01129">
    <property type="entry name" value="C1.5:_HAD__Beta-PGM__Phosphata"/>
    <property type="match status" value="1"/>
</dbReference>
<sequence>MPYSLVVFDCDGVLVDSERLCTAIEARLLTEMGFPHTRDEVVAKFMGLTDADALGILTRMMGGPLAAEFDERASAESLLAFETVLEPVPGVVGVLDALDDAGVPYRVASSGSHRRMRTTLGATGLYARLEGRIHSADDVGRGKPWPDVFLHAAAAGGHAPGDCAVVEDSVNGVLAGVAAGMDVHGFAGGLAGGPALAAAGARAFRSMAELPALLGAAPGRKPGGTGP</sequence>
<comment type="similarity">
    <text evidence="2">Belongs to the HAD-like hydrolase superfamily. CbbY/CbbZ/Gph/YieH family.</text>
</comment>
<keyword evidence="4" id="KW-0460">Magnesium</keyword>
<dbReference type="Proteomes" id="UP001575652">
    <property type="component" value="Unassembled WGS sequence"/>
</dbReference>
<dbReference type="Pfam" id="PF00702">
    <property type="entry name" value="Hydrolase"/>
    <property type="match status" value="1"/>
</dbReference>
<dbReference type="RefSeq" id="WP_373973376.1">
    <property type="nucleotide sequence ID" value="NZ_JBHDLJ010000019.1"/>
</dbReference>
<comment type="caution">
    <text evidence="5">The sequence shown here is derived from an EMBL/GenBank/DDBJ whole genome shotgun (WGS) entry which is preliminary data.</text>
</comment>
<proteinExistence type="inferred from homology"/>
<dbReference type="EMBL" id="JBHDLJ010000019">
    <property type="protein sequence ID" value="MFB0836201.1"/>
    <property type="molecule type" value="Genomic_DNA"/>
</dbReference>
<dbReference type="InterPro" id="IPR036412">
    <property type="entry name" value="HAD-like_sf"/>
</dbReference>
<dbReference type="PANTHER" id="PTHR46193">
    <property type="entry name" value="6-PHOSPHOGLUCONATE PHOSPHATASE"/>
    <property type="match status" value="1"/>
</dbReference>
<dbReference type="SFLD" id="SFLDS00003">
    <property type="entry name" value="Haloacid_Dehalogenase"/>
    <property type="match status" value="1"/>
</dbReference>
<evidence type="ECO:0000256" key="4">
    <source>
        <dbReference type="ARBA" id="ARBA00022842"/>
    </source>
</evidence>
<evidence type="ECO:0000256" key="2">
    <source>
        <dbReference type="ARBA" id="ARBA00006171"/>
    </source>
</evidence>